<keyword evidence="2 5" id="KW-0378">Hydrolase</keyword>
<dbReference type="InterPro" id="IPR019826">
    <property type="entry name" value="Carboxylesterase_B_AS"/>
</dbReference>
<feature type="active site" description="Charge relay system" evidence="4">
    <location>
        <position position="425"/>
    </location>
</feature>
<evidence type="ECO:0000313" key="8">
    <source>
        <dbReference type="Proteomes" id="UP000189475"/>
    </source>
</evidence>
<protein>
    <recommendedName>
        <fullName evidence="5">Carboxylic ester hydrolase</fullName>
        <ecNumber evidence="5">3.1.1.-</ecNumber>
    </recommendedName>
</protein>
<dbReference type="PROSITE" id="PS00941">
    <property type="entry name" value="CARBOXYLESTERASE_B_2"/>
    <property type="match status" value="1"/>
</dbReference>
<keyword evidence="8" id="KW-1185">Reference proteome</keyword>
<comment type="similarity">
    <text evidence="1 5">Belongs to the type-B carboxylesterase/lipase family.</text>
</comment>
<dbReference type="Gene3D" id="3.40.50.1820">
    <property type="entry name" value="alpha/beta hydrolase"/>
    <property type="match status" value="1"/>
</dbReference>
<dbReference type="Proteomes" id="UP000189475">
    <property type="component" value="Unassembled WGS sequence"/>
</dbReference>
<proteinExistence type="inferred from homology"/>
<accession>A0A1R4B111</accession>
<dbReference type="PANTHER" id="PTHR43918">
    <property type="entry name" value="ACETYLCHOLINESTERASE"/>
    <property type="match status" value="1"/>
</dbReference>
<feature type="chain" id="PRO_5010002846" description="Carboxylic ester hydrolase" evidence="5">
    <location>
        <begin position="31"/>
        <end position="516"/>
    </location>
</feature>
<evidence type="ECO:0000259" key="6">
    <source>
        <dbReference type="Pfam" id="PF00135"/>
    </source>
</evidence>
<dbReference type="PRINTS" id="PR00878">
    <property type="entry name" value="CHOLNESTRASE"/>
</dbReference>
<evidence type="ECO:0000256" key="5">
    <source>
        <dbReference type="RuleBase" id="RU361235"/>
    </source>
</evidence>
<keyword evidence="3" id="KW-1015">Disulfide bond</keyword>
<feature type="signal peptide" evidence="5">
    <location>
        <begin position="1"/>
        <end position="30"/>
    </location>
</feature>
<evidence type="ECO:0000256" key="1">
    <source>
        <dbReference type="ARBA" id="ARBA00005964"/>
    </source>
</evidence>
<dbReference type="InterPro" id="IPR002018">
    <property type="entry name" value="CarbesteraseB"/>
</dbReference>
<dbReference type="PROSITE" id="PS00122">
    <property type="entry name" value="CARBOXYLESTERASE_B_1"/>
    <property type="match status" value="1"/>
</dbReference>
<sequence length="516" mass="57615">MNLIQFKAWKSNIVLLLIGACISYSTLSHAHTRPSLTVHTRSGDIRGKATEHTDTWQGIPYATPPVGALRWRATQPPHPWKGVKNTTAFGPACWQTPPKQGPESALRHQTMSEDCLTLNIWKPKRVFEEQSLPVMVWIHGGGFRLGSSSMPLYNGANLAQKGVIVVSMNYRLGAFGVFPQRKLSQAQPNQPMNFGIMDQIQALRWIHNNIAAFGGNPDNVTIWGESAGGASVGYLLTSPLSKGLFNKAIIESGALSLLDKSRHQAIKAFEQALPSTINNMSPAALRKLPAKTLLHLPINKTSTMPIVDGRSITHSTRNALQTGKIHHIPLLIGSNNDEAQFFPPAWSEQMKDKLGSMWPYALSLTDGYGTQQEHLKAVQLATDVFATLPTRQFAQTTAMLGIPTWRYYFTYQSTADHRHHVGAIHTSEIPYVFGNLDQLSYTPTMEDKELADNLMERWVHFAKHGNPDPIGFAHWPQYTPYEKTLWQISHDGERAIKERGLVRLDWLAQQKNLSIQ</sequence>
<gene>
    <name evidence="7" type="primary">pnbA_1</name>
    <name evidence="7" type="ORF">VPAL9027_00524</name>
</gene>
<dbReference type="OrthoDB" id="9775851at2"/>
<dbReference type="EC" id="3.1.1.-" evidence="5"/>
<evidence type="ECO:0000313" key="7">
    <source>
        <dbReference type="EMBL" id="SJL82594.1"/>
    </source>
</evidence>
<dbReference type="Pfam" id="PF00135">
    <property type="entry name" value="COesterase"/>
    <property type="match status" value="1"/>
</dbReference>
<dbReference type="AlphaFoldDB" id="A0A1R4B111"/>
<dbReference type="STRING" id="1918946.VPAL9027_00524"/>
<dbReference type="PANTHER" id="PTHR43918:SF4">
    <property type="entry name" value="CARBOXYLIC ESTER HYDROLASE"/>
    <property type="match status" value="1"/>
</dbReference>
<evidence type="ECO:0000256" key="3">
    <source>
        <dbReference type="ARBA" id="ARBA00023157"/>
    </source>
</evidence>
<feature type="domain" description="Carboxylesterase type B" evidence="6">
    <location>
        <begin position="36"/>
        <end position="493"/>
    </location>
</feature>
<dbReference type="InterPro" id="IPR050654">
    <property type="entry name" value="AChE-related_enzymes"/>
</dbReference>
<reference evidence="7 8" key="1">
    <citation type="submission" date="2017-02" db="EMBL/GenBank/DDBJ databases">
        <authorList>
            <person name="Peterson S.W."/>
        </authorList>
    </citation>
    <scope>NUCLEOTIDE SEQUENCE [LARGE SCALE GENOMIC DNA]</scope>
    <source>
        <strain evidence="7 8">CECT 9027</strain>
    </source>
</reference>
<dbReference type="RefSeq" id="WP_077312039.1">
    <property type="nucleotide sequence ID" value="NZ_AP024887.1"/>
</dbReference>
<name>A0A1R4B111_9VIBR</name>
<keyword evidence="5" id="KW-0732">Signal</keyword>
<dbReference type="ESTHER" id="9vibr-a0a1r4b111">
    <property type="family name" value="Carb_B_Bacteria"/>
</dbReference>
<dbReference type="GO" id="GO:0004104">
    <property type="term" value="F:cholinesterase activity"/>
    <property type="evidence" value="ECO:0007669"/>
    <property type="project" value="InterPro"/>
</dbReference>
<dbReference type="EMBL" id="FUFT01000002">
    <property type="protein sequence ID" value="SJL82594.1"/>
    <property type="molecule type" value="Genomic_DNA"/>
</dbReference>
<dbReference type="InterPro" id="IPR029058">
    <property type="entry name" value="AB_hydrolase_fold"/>
</dbReference>
<dbReference type="SUPFAM" id="SSF53474">
    <property type="entry name" value="alpha/beta-Hydrolases"/>
    <property type="match status" value="1"/>
</dbReference>
<dbReference type="InterPro" id="IPR019819">
    <property type="entry name" value="Carboxylesterase_B_CS"/>
</dbReference>
<feature type="active site" description="Charge relay system" evidence="4">
    <location>
        <position position="338"/>
    </location>
</feature>
<organism evidence="7 8">
    <name type="scientific">Vibrio palustris</name>
    <dbReference type="NCBI Taxonomy" id="1918946"/>
    <lineage>
        <taxon>Bacteria</taxon>
        <taxon>Pseudomonadati</taxon>
        <taxon>Pseudomonadota</taxon>
        <taxon>Gammaproteobacteria</taxon>
        <taxon>Vibrionales</taxon>
        <taxon>Vibrionaceae</taxon>
        <taxon>Vibrio</taxon>
    </lineage>
</organism>
<evidence type="ECO:0000256" key="2">
    <source>
        <dbReference type="ARBA" id="ARBA00022801"/>
    </source>
</evidence>
<feature type="active site" description="Acyl-ester intermediate" evidence="4">
    <location>
        <position position="226"/>
    </location>
</feature>
<dbReference type="PROSITE" id="PS51257">
    <property type="entry name" value="PROKAR_LIPOPROTEIN"/>
    <property type="match status" value="1"/>
</dbReference>
<evidence type="ECO:0000256" key="4">
    <source>
        <dbReference type="PIRSR" id="PIRSR600997-1"/>
    </source>
</evidence>
<dbReference type="InterPro" id="IPR000997">
    <property type="entry name" value="Cholinesterase"/>
</dbReference>